<sequence length="213" mass="24894">MTTNDDLMAYLKKEFLSLNTDLQRIQDSQNDMQMRMTTMETNIQAISDSSKAHDEAIEEIREDVNTLRNAHINIMEQNERLMKRSKLVVFNIPEDENAVEALKTLTNVILPGNELPIKEHRIGKKRKRNDNSKIRPLRVHLNNQNEVIQALSNCKNLKEYPEFTKVGVIKDLTKLQQEQRKNRPAKRNAAETYDQNAQPIQKFGRNEHEKMEN</sequence>
<protein>
    <submittedName>
        <fullName evidence="3">Uncharacterized protein</fullName>
    </submittedName>
</protein>
<evidence type="ECO:0000256" key="1">
    <source>
        <dbReference type="SAM" id="Coils"/>
    </source>
</evidence>
<proteinExistence type="predicted"/>
<keyword evidence="1" id="KW-0175">Coiled coil</keyword>
<keyword evidence="4" id="KW-1185">Reference proteome</keyword>
<gene>
    <name evidence="3" type="ORF">ODALV1_LOCUS24957</name>
</gene>
<name>A0ABP1RQG0_9HEXA</name>
<reference evidence="3 4" key="1">
    <citation type="submission" date="2024-08" db="EMBL/GenBank/DDBJ databases">
        <authorList>
            <person name="Cucini C."/>
            <person name="Frati F."/>
        </authorList>
    </citation>
    <scope>NUCLEOTIDE SEQUENCE [LARGE SCALE GENOMIC DNA]</scope>
</reference>
<comment type="caution">
    <text evidence="3">The sequence shown here is derived from an EMBL/GenBank/DDBJ whole genome shotgun (WGS) entry which is preliminary data.</text>
</comment>
<accession>A0ABP1RQG0</accession>
<evidence type="ECO:0000256" key="2">
    <source>
        <dbReference type="SAM" id="MobiDB-lite"/>
    </source>
</evidence>
<feature type="compositionally biased region" description="Basic and acidic residues" evidence="2">
    <location>
        <begin position="204"/>
        <end position="213"/>
    </location>
</feature>
<dbReference type="EMBL" id="CAXLJM020000096">
    <property type="protein sequence ID" value="CAL8133195.1"/>
    <property type="molecule type" value="Genomic_DNA"/>
</dbReference>
<dbReference type="Proteomes" id="UP001642540">
    <property type="component" value="Unassembled WGS sequence"/>
</dbReference>
<organism evidence="3 4">
    <name type="scientific">Orchesella dallaii</name>
    <dbReference type="NCBI Taxonomy" id="48710"/>
    <lineage>
        <taxon>Eukaryota</taxon>
        <taxon>Metazoa</taxon>
        <taxon>Ecdysozoa</taxon>
        <taxon>Arthropoda</taxon>
        <taxon>Hexapoda</taxon>
        <taxon>Collembola</taxon>
        <taxon>Entomobryomorpha</taxon>
        <taxon>Entomobryoidea</taxon>
        <taxon>Orchesellidae</taxon>
        <taxon>Orchesellinae</taxon>
        <taxon>Orchesella</taxon>
    </lineage>
</organism>
<evidence type="ECO:0000313" key="4">
    <source>
        <dbReference type="Proteomes" id="UP001642540"/>
    </source>
</evidence>
<feature type="coiled-coil region" evidence="1">
    <location>
        <begin position="50"/>
        <end position="77"/>
    </location>
</feature>
<feature type="region of interest" description="Disordered" evidence="2">
    <location>
        <begin position="175"/>
        <end position="213"/>
    </location>
</feature>
<evidence type="ECO:0000313" key="3">
    <source>
        <dbReference type="EMBL" id="CAL8133195.1"/>
    </source>
</evidence>